<keyword evidence="4" id="KW-0548">Nucleotidyltransferase</keyword>
<evidence type="ECO:0000259" key="12">
    <source>
        <dbReference type="Pfam" id="PF13735"/>
    </source>
</evidence>
<feature type="domain" description="Poly A polymerase head" evidence="10">
    <location>
        <begin position="19"/>
        <end position="138"/>
    </location>
</feature>
<dbReference type="GO" id="GO:0000049">
    <property type="term" value="F:tRNA binding"/>
    <property type="evidence" value="ECO:0007669"/>
    <property type="project" value="TreeGrafter"/>
</dbReference>
<dbReference type="SUPFAM" id="SSF81301">
    <property type="entry name" value="Nucleotidyltransferase"/>
    <property type="match status" value="1"/>
</dbReference>
<dbReference type="PANTHER" id="PTHR46173:SF1">
    <property type="entry name" value="CCA TRNA NUCLEOTIDYLTRANSFERASE 1, MITOCHONDRIAL"/>
    <property type="match status" value="1"/>
</dbReference>
<keyword evidence="7" id="KW-0460">Magnesium</keyword>
<reference evidence="13 14" key="1">
    <citation type="submission" date="2019-08" db="EMBL/GenBank/DDBJ databases">
        <title>In-depth cultivation of the pig gut microbiome towards novel bacterial diversity and tailored functional studies.</title>
        <authorList>
            <person name="Wylensek D."/>
            <person name="Hitch T.C.A."/>
            <person name="Clavel T."/>
        </authorList>
    </citation>
    <scope>NUCLEOTIDE SEQUENCE [LARGE SCALE GENOMIC DNA]</scope>
    <source>
        <strain evidence="13 14">WCA-380-WT-2B</strain>
    </source>
</reference>
<dbReference type="GO" id="GO:0008033">
    <property type="term" value="P:tRNA processing"/>
    <property type="evidence" value="ECO:0007669"/>
    <property type="project" value="UniProtKB-KW"/>
</dbReference>
<dbReference type="Gene3D" id="3.30.460.10">
    <property type="entry name" value="Beta Polymerase, domain 2"/>
    <property type="match status" value="1"/>
</dbReference>
<feature type="domain" description="CCA-adding enzyme C-terminal" evidence="12">
    <location>
        <begin position="292"/>
        <end position="431"/>
    </location>
</feature>
<keyword evidence="5" id="KW-0479">Metal-binding</keyword>
<evidence type="ECO:0000259" key="10">
    <source>
        <dbReference type="Pfam" id="PF01743"/>
    </source>
</evidence>
<dbReference type="Pfam" id="PF01743">
    <property type="entry name" value="PolyA_pol"/>
    <property type="match status" value="1"/>
</dbReference>
<evidence type="ECO:0000256" key="2">
    <source>
        <dbReference type="ARBA" id="ARBA00022679"/>
    </source>
</evidence>
<evidence type="ECO:0000259" key="11">
    <source>
        <dbReference type="Pfam" id="PF12627"/>
    </source>
</evidence>
<evidence type="ECO:0000256" key="6">
    <source>
        <dbReference type="ARBA" id="ARBA00022741"/>
    </source>
</evidence>
<evidence type="ECO:0000256" key="8">
    <source>
        <dbReference type="ARBA" id="ARBA00022884"/>
    </source>
</evidence>
<dbReference type="Pfam" id="PF12627">
    <property type="entry name" value="PolyA_pol_RNAbd"/>
    <property type="match status" value="1"/>
</dbReference>
<dbReference type="Proteomes" id="UP000441925">
    <property type="component" value="Unassembled WGS sequence"/>
</dbReference>
<accession>A0A6N7VSF3</accession>
<dbReference type="RefSeq" id="WP_154540254.1">
    <property type="nucleotide sequence ID" value="NZ_JAXDSU010000072.1"/>
</dbReference>
<evidence type="ECO:0000256" key="7">
    <source>
        <dbReference type="ARBA" id="ARBA00022842"/>
    </source>
</evidence>
<dbReference type="Gene3D" id="1.10.3090.10">
    <property type="entry name" value="cca-adding enzyme, domain 2"/>
    <property type="match status" value="1"/>
</dbReference>
<dbReference type="SUPFAM" id="SSF81891">
    <property type="entry name" value="Poly A polymerase C-terminal region-like"/>
    <property type="match status" value="1"/>
</dbReference>
<keyword evidence="14" id="KW-1185">Reference proteome</keyword>
<gene>
    <name evidence="13" type="ORF">FYJ26_04990</name>
</gene>
<dbReference type="Gene3D" id="1.10.246.80">
    <property type="match status" value="1"/>
</dbReference>
<evidence type="ECO:0000313" key="13">
    <source>
        <dbReference type="EMBL" id="MSS77772.1"/>
    </source>
</evidence>
<comment type="similarity">
    <text evidence="9">Belongs to the tRNA nucleotidyltransferase/poly(A) polymerase family.</text>
</comment>
<dbReference type="CDD" id="cd05398">
    <property type="entry name" value="NT_ClassII-CCAase"/>
    <property type="match status" value="1"/>
</dbReference>
<dbReference type="GO" id="GO:0000166">
    <property type="term" value="F:nucleotide binding"/>
    <property type="evidence" value="ECO:0007669"/>
    <property type="project" value="UniProtKB-KW"/>
</dbReference>
<evidence type="ECO:0000256" key="1">
    <source>
        <dbReference type="ARBA" id="ARBA00001946"/>
    </source>
</evidence>
<dbReference type="GO" id="GO:0016779">
    <property type="term" value="F:nucleotidyltransferase activity"/>
    <property type="evidence" value="ECO:0007669"/>
    <property type="project" value="UniProtKB-KW"/>
</dbReference>
<dbReference type="AlphaFoldDB" id="A0A6N7VSF3"/>
<feature type="domain" description="tRNA nucleotidyltransferase/poly(A) polymerase RNA and SrmB- binding" evidence="11">
    <location>
        <begin position="166"/>
        <end position="226"/>
    </location>
</feature>
<sequence>MKDYEKILKRLEENDFESYLVGGFVRDKLMGREIHDADIATRARPKDIMKIFSDMKLIDIGKKFGTIKVIYNSKEYEITTFRGEAKYKDRRHPDEIVFSDKIEDDLKRRDFTINAMAERFGEIIDLYKGRDDLKLKVIKSVGDPFERIEEDYLRSMRAIRFATILNFSIDDDLKKAIKKEAEYINYIAKERISEEFNKILLSDIPSYGIRLLDECNLLGEILPEIKVMVGFNQKSSHHDLSLFDHTMKVLDNTPKNLKVRMAALFHDSGKPASMFIDENGEGRFFGHQDISAQIVKKRLRILKYPKNFIKDCEKLVAHHMDNTNTYTKKSVRKLLRKVGDDNIYDLFELQWADTAATVNPYIENIKNAKVLLKEIYAENLPTKKKDLAIDGRDIMNLGFKEGKIIGIILNDVYELVFNELLVNKKNEIIKYIKNNYIEVDRK</sequence>
<dbReference type="InterPro" id="IPR032828">
    <property type="entry name" value="PolyA_RNA-bd"/>
</dbReference>
<dbReference type="EMBL" id="VULQ01000005">
    <property type="protein sequence ID" value="MSS77772.1"/>
    <property type="molecule type" value="Genomic_DNA"/>
</dbReference>
<evidence type="ECO:0000256" key="9">
    <source>
        <dbReference type="RuleBase" id="RU003953"/>
    </source>
</evidence>
<evidence type="ECO:0000313" key="14">
    <source>
        <dbReference type="Proteomes" id="UP000441925"/>
    </source>
</evidence>
<dbReference type="InterPro" id="IPR043519">
    <property type="entry name" value="NT_sf"/>
</dbReference>
<dbReference type="InterPro" id="IPR050264">
    <property type="entry name" value="Bact_CCA-adding_enz_type3_sf"/>
</dbReference>
<organism evidence="13 14">
    <name type="scientific">Anaerococcus porci</name>
    <dbReference type="NCBI Taxonomy" id="2652269"/>
    <lineage>
        <taxon>Bacteria</taxon>
        <taxon>Bacillati</taxon>
        <taxon>Bacillota</taxon>
        <taxon>Tissierellia</taxon>
        <taxon>Tissierellales</taxon>
        <taxon>Peptoniphilaceae</taxon>
        <taxon>Anaerococcus</taxon>
    </lineage>
</organism>
<proteinExistence type="inferred from homology"/>
<keyword evidence="6" id="KW-0547">Nucleotide-binding</keyword>
<evidence type="ECO:0000256" key="3">
    <source>
        <dbReference type="ARBA" id="ARBA00022694"/>
    </source>
</evidence>
<keyword evidence="8 9" id="KW-0694">RNA-binding</keyword>
<name>A0A6N7VSF3_9FIRM</name>
<dbReference type="Pfam" id="PF13735">
    <property type="entry name" value="tRNA_NucTran2_2"/>
    <property type="match status" value="1"/>
</dbReference>
<keyword evidence="2 9" id="KW-0808">Transferase</keyword>
<comment type="caution">
    <text evidence="13">The sequence shown here is derived from an EMBL/GenBank/DDBJ whole genome shotgun (WGS) entry which is preliminary data.</text>
</comment>
<dbReference type="InterPro" id="IPR002646">
    <property type="entry name" value="PolA_pol_head_dom"/>
</dbReference>
<keyword evidence="3" id="KW-0819">tRNA processing</keyword>
<comment type="cofactor">
    <cofactor evidence="1">
        <name>Mg(2+)</name>
        <dbReference type="ChEBI" id="CHEBI:18420"/>
    </cofactor>
</comment>
<dbReference type="GO" id="GO:0046872">
    <property type="term" value="F:metal ion binding"/>
    <property type="evidence" value="ECO:0007669"/>
    <property type="project" value="UniProtKB-KW"/>
</dbReference>
<evidence type="ECO:0000256" key="4">
    <source>
        <dbReference type="ARBA" id="ARBA00022695"/>
    </source>
</evidence>
<protein>
    <submittedName>
        <fullName evidence="13">HD domain-containing protein</fullName>
    </submittedName>
</protein>
<evidence type="ECO:0000256" key="5">
    <source>
        <dbReference type="ARBA" id="ARBA00022723"/>
    </source>
</evidence>
<dbReference type="PANTHER" id="PTHR46173">
    <property type="entry name" value="CCA TRNA NUCLEOTIDYLTRANSFERASE 1, MITOCHONDRIAL"/>
    <property type="match status" value="1"/>
</dbReference>
<dbReference type="InterPro" id="IPR032810">
    <property type="entry name" value="CCA-adding_enz_C"/>
</dbReference>